<feature type="transmembrane region" description="Helical" evidence="1">
    <location>
        <begin position="16"/>
        <end position="38"/>
    </location>
</feature>
<evidence type="ECO:0000256" key="1">
    <source>
        <dbReference type="SAM" id="Phobius"/>
    </source>
</evidence>
<keyword evidence="1" id="KW-1133">Transmembrane helix</keyword>
<dbReference type="EMBL" id="CP158252">
    <property type="protein sequence ID" value="XDJ40876.1"/>
    <property type="molecule type" value="Genomic_DNA"/>
</dbReference>
<feature type="transmembrane region" description="Helical" evidence="1">
    <location>
        <begin position="44"/>
        <end position="67"/>
    </location>
</feature>
<reference evidence="2" key="1">
    <citation type="submission" date="2024-05" db="EMBL/GenBank/DDBJ databases">
        <authorList>
            <person name="Luo Y.-C."/>
            <person name="Nicholds J."/>
            <person name="Mortimer T."/>
            <person name="Maboni G."/>
        </authorList>
    </citation>
    <scope>NUCLEOTIDE SEQUENCE</scope>
    <source>
        <strain evidence="2">153920</strain>
    </source>
</reference>
<name>A0AB39CFX4_9BURK</name>
<keyword evidence="1" id="KW-0812">Transmembrane</keyword>
<dbReference type="RefSeq" id="WP_368642926.1">
    <property type="nucleotide sequence ID" value="NZ_CP158252.1"/>
</dbReference>
<protein>
    <submittedName>
        <fullName evidence="2">Uncharacterized protein</fullName>
    </submittedName>
</protein>
<organism evidence="2">
    <name type="scientific">Castellaniella ginsengisoli</name>
    <dbReference type="NCBI Taxonomy" id="546114"/>
    <lineage>
        <taxon>Bacteria</taxon>
        <taxon>Pseudomonadati</taxon>
        <taxon>Pseudomonadota</taxon>
        <taxon>Betaproteobacteria</taxon>
        <taxon>Burkholderiales</taxon>
        <taxon>Alcaligenaceae</taxon>
        <taxon>Castellaniella</taxon>
    </lineage>
</organism>
<evidence type="ECO:0000313" key="2">
    <source>
        <dbReference type="EMBL" id="XDJ40876.1"/>
    </source>
</evidence>
<gene>
    <name evidence="2" type="ORF">ABRY99_07865</name>
</gene>
<accession>A0AB39CFX4</accession>
<proteinExistence type="predicted"/>
<keyword evidence="1" id="KW-0472">Membrane</keyword>
<sequence>MENQYGGSSMLPRFPLVGVVLWCAGYSIGMVGPIWAFVSSQINWLAFASLTVFFSVPMVVAALALFFGSDYAQQKWNPEGE</sequence>
<dbReference type="AlphaFoldDB" id="A0AB39CFX4"/>